<dbReference type="Proteomes" id="UP001227230">
    <property type="component" value="Chromosome 19"/>
</dbReference>
<dbReference type="Pfam" id="PF02736">
    <property type="entry name" value="Myosin_N"/>
    <property type="match status" value="1"/>
</dbReference>
<keyword evidence="2" id="KW-0067">ATP-binding</keyword>
<sequence length="63" mass="6978">MTASVNIVVGSHVWVEDPVDAWIDGEVSRINGLEVHVHTTKGKTVVANMSKVFQRILDLHLEV</sequence>
<accession>A0ABY9E1D1</accession>
<evidence type="ECO:0000256" key="1">
    <source>
        <dbReference type="ARBA" id="ARBA00022741"/>
    </source>
</evidence>
<proteinExistence type="predicted"/>
<gene>
    <name evidence="4" type="ORF">VitviT2T_030093</name>
</gene>
<evidence type="ECO:0000259" key="3">
    <source>
        <dbReference type="PROSITE" id="PS51844"/>
    </source>
</evidence>
<keyword evidence="1" id="KW-0547">Nucleotide-binding</keyword>
<feature type="domain" description="Myosin N-terminal SH3-like" evidence="3">
    <location>
        <begin position="8"/>
        <end position="57"/>
    </location>
</feature>
<dbReference type="InterPro" id="IPR008989">
    <property type="entry name" value="Myosin_S1_N"/>
</dbReference>
<evidence type="ECO:0000256" key="2">
    <source>
        <dbReference type="ARBA" id="ARBA00022840"/>
    </source>
</evidence>
<reference evidence="4 5" key="1">
    <citation type="journal article" date="2023" name="Hortic Res">
        <title>The complete reference genome for grapevine (Vitis vinifera L.) genetics and breeding.</title>
        <authorList>
            <person name="Shi X."/>
            <person name="Cao S."/>
            <person name="Wang X."/>
            <person name="Huang S."/>
            <person name="Wang Y."/>
            <person name="Liu Z."/>
            <person name="Liu W."/>
            <person name="Leng X."/>
            <person name="Peng Y."/>
            <person name="Wang N."/>
            <person name="Wang Y."/>
            <person name="Ma Z."/>
            <person name="Xu X."/>
            <person name="Zhang F."/>
            <person name="Xue H."/>
            <person name="Zhong H."/>
            <person name="Wang Y."/>
            <person name="Zhang K."/>
            <person name="Velt A."/>
            <person name="Avia K."/>
            <person name="Holtgrawe D."/>
            <person name="Grimplet J."/>
            <person name="Matus J.T."/>
            <person name="Ware D."/>
            <person name="Wu X."/>
            <person name="Wang H."/>
            <person name="Liu C."/>
            <person name="Fang Y."/>
            <person name="Rustenholz C."/>
            <person name="Cheng Z."/>
            <person name="Xiao H."/>
            <person name="Zhou Y."/>
        </authorList>
    </citation>
    <scope>NUCLEOTIDE SEQUENCE [LARGE SCALE GENOMIC DNA]</scope>
    <source>
        <strain evidence="5">cv. Pinot noir / PN40024</strain>
        <tissue evidence="4">Leaf</tissue>
    </source>
</reference>
<keyword evidence="5" id="KW-1185">Reference proteome</keyword>
<dbReference type="SUPFAM" id="SSF50084">
    <property type="entry name" value="Myosin S1 fragment, N-terminal domain"/>
    <property type="match status" value="1"/>
</dbReference>
<name>A0ABY9E1D1_VITVI</name>
<dbReference type="PROSITE" id="PS51844">
    <property type="entry name" value="SH3_LIKE"/>
    <property type="match status" value="1"/>
</dbReference>
<evidence type="ECO:0000313" key="4">
    <source>
        <dbReference type="EMBL" id="WKA12735.1"/>
    </source>
</evidence>
<organism evidence="4 5">
    <name type="scientific">Vitis vinifera</name>
    <name type="common">Grape</name>
    <dbReference type="NCBI Taxonomy" id="29760"/>
    <lineage>
        <taxon>Eukaryota</taxon>
        <taxon>Viridiplantae</taxon>
        <taxon>Streptophyta</taxon>
        <taxon>Embryophyta</taxon>
        <taxon>Tracheophyta</taxon>
        <taxon>Spermatophyta</taxon>
        <taxon>Magnoliopsida</taxon>
        <taxon>eudicotyledons</taxon>
        <taxon>Gunneridae</taxon>
        <taxon>Pentapetalae</taxon>
        <taxon>rosids</taxon>
        <taxon>Vitales</taxon>
        <taxon>Vitaceae</taxon>
        <taxon>Viteae</taxon>
        <taxon>Vitis</taxon>
    </lineage>
</organism>
<dbReference type="Gene3D" id="2.30.30.360">
    <property type="entry name" value="Myosin S1 fragment, N-terminal"/>
    <property type="match status" value="1"/>
</dbReference>
<protein>
    <recommendedName>
        <fullName evidence="3">Myosin N-terminal SH3-like domain-containing protein</fullName>
    </recommendedName>
</protein>
<dbReference type="EMBL" id="CP126666">
    <property type="protein sequence ID" value="WKA12735.1"/>
    <property type="molecule type" value="Genomic_DNA"/>
</dbReference>
<dbReference type="InterPro" id="IPR004009">
    <property type="entry name" value="SH3_Myosin"/>
</dbReference>
<evidence type="ECO:0000313" key="5">
    <source>
        <dbReference type="Proteomes" id="UP001227230"/>
    </source>
</evidence>